<keyword evidence="4" id="KW-0862">Zinc</keyword>
<dbReference type="GO" id="GO:0006412">
    <property type="term" value="P:translation"/>
    <property type="evidence" value="ECO:0007669"/>
    <property type="project" value="InterPro"/>
</dbReference>
<dbReference type="InterPro" id="IPR008545">
    <property type="entry name" value="Web"/>
</dbReference>
<evidence type="ECO:0000256" key="5">
    <source>
        <dbReference type="ARBA" id="ARBA00022980"/>
    </source>
</evidence>
<evidence type="ECO:0000256" key="7">
    <source>
        <dbReference type="ARBA" id="ARBA00023274"/>
    </source>
</evidence>
<dbReference type="GO" id="GO:1990904">
    <property type="term" value="C:ribonucleoprotein complex"/>
    <property type="evidence" value="ECO:0007669"/>
    <property type="project" value="UniProtKB-KW"/>
</dbReference>
<comment type="similarity">
    <text evidence="2">Belongs to the WEB family.</text>
</comment>
<dbReference type="GO" id="GO:0003735">
    <property type="term" value="F:structural constituent of ribosome"/>
    <property type="evidence" value="ECO:0007669"/>
    <property type="project" value="InterPro"/>
</dbReference>
<reference evidence="9" key="1">
    <citation type="submission" date="2019-12" db="EMBL/GenBank/DDBJ databases">
        <title>Genome sequencing and annotation of Brassica cretica.</title>
        <authorList>
            <person name="Studholme D.J."/>
            <person name="Sarris P."/>
        </authorList>
    </citation>
    <scope>NUCLEOTIDE SEQUENCE</scope>
    <source>
        <strain evidence="9">PFS-109/04</strain>
        <tissue evidence="9">Leaf</tissue>
    </source>
</reference>
<dbReference type="Gene3D" id="1.20.5.110">
    <property type="match status" value="1"/>
</dbReference>
<dbReference type="InterPro" id="IPR023407">
    <property type="entry name" value="Ribosomal_eS27_Zn-bd_dom_sf"/>
</dbReference>
<evidence type="ECO:0000313" key="9">
    <source>
        <dbReference type="EMBL" id="KAF3526072.1"/>
    </source>
</evidence>
<evidence type="ECO:0000256" key="8">
    <source>
        <dbReference type="SAM" id="Coils"/>
    </source>
</evidence>
<dbReference type="SUPFAM" id="SSF57829">
    <property type="entry name" value="Zn-binding ribosomal proteins"/>
    <property type="match status" value="1"/>
</dbReference>
<dbReference type="Pfam" id="PF05701">
    <property type="entry name" value="WEMBL"/>
    <property type="match status" value="1"/>
</dbReference>
<name>A0A8S9Q5Z2_BRACR</name>
<keyword evidence="5" id="KW-0689">Ribosomal protein</keyword>
<protein>
    <submittedName>
        <fullName evidence="9">Uncharacterized protein</fullName>
    </submittedName>
</protein>
<comment type="caution">
    <text evidence="9">The sequence shown here is derived from an EMBL/GenBank/DDBJ whole genome shotgun (WGS) entry which is preliminary data.</text>
</comment>
<evidence type="ECO:0000313" key="10">
    <source>
        <dbReference type="Proteomes" id="UP000712600"/>
    </source>
</evidence>
<dbReference type="Gene3D" id="2.20.25.100">
    <property type="entry name" value="Zn-binding ribosomal proteins"/>
    <property type="match status" value="3"/>
</dbReference>
<dbReference type="InterPro" id="IPR000592">
    <property type="entry name" value="Ribosomal_eS27"/>
</dbReference>
<evidence type="ECO:0000256" key="6">
    <source>
        <dbReference type="ARBA" id="ARBA00023054"/>
    </source>
</evidence>
<dbReference type="Proteomes" id="UP000712600">
    <property type="component" value="Unassembled WGS sequence"/>
</dbReference>
<keyword evidence="7" id="KW-0687">Ribonucleoprotein</keyword>
<accession>A0A8S9Q5Z2</accession>
<organism evidence="9 10">
    <name type="scientific">Brassica cretica</name>
    <name type="common">Mustard</name>
    <dbReference type="NCBI Taxonomy" id="69181"/>
    <lineage>
        <taxon>Eukaryota</taxon>
        <taxon>Viridiplantae</taxon>
        <taxon>Streptophyta</taxon>
        <taxon>Embryophyta</taxon>
        <taxon>Tracheophyta</taxon>
        <taxon>Spermatophyta</taxon>
        <taxon>Magnoliopsida</taxon>
        <taxon>eudicotyledons</taxon>
        <taxon>Gunneridae</taxon>
        <taxon>Pentapetalae</taxon>
        <taxon>rosids</taxon>
        <taxon>malvids</taxon>
        <taxon>Brassicales</taxon>
        <taxon>Brassicaceae</taxon>
        <taxon>Brassiceae</taxon>
        <taxon>Brassica</taxon>
    </lineage>
</organism>
<proteinExistence type="inferred from homology"/>
<keyword evidence="6 8" id="KW-0175">Coiled coil</keyword>
<evidence type="ECO:0000256" key="1">
    <source>
        <dbReference type="ARBA" id="ARBA00001947"/>
    </source>
</evidence>
<comment type="similarity">
    <text evidence="3">Belongs to the eukaryotic ribosomal protein eS27 family.</text>
</comment>
<evidence type="ECO:0000256" key="4">
    <source>
        <dbReference type="ARBA" id="ARBA00022833"/>
    </source>
</evidence>
<dbReference type="AlphaFoldDB" id="A0A8S9Q5Z2"/>
<comment type="cofactor">
    <cofactor evidence="1">
        <name>Zn(2+)</name>
        <dbReference type="ChEBI" id="CHEBI:29105"/>
    </cofactor>
</comment>
<gene>
    <name evidence="9" type="ORF">F2Q69_00049611</name>
</gene>
<dbReference type="InterPro" id="IPR011332">
    <property type="entry name" value="Ribosomal_zn-bd"/>
</dbReference>
<evidence type="ECO:0000256" key="3">
    <source>
        <dbReference type="ARBA" id="ARBA00010919"/>
    </source>
</evidence>
<feature type="coiled-coil region" evidence="8">
    <location>
        <begin position="367"/>
        <end position="401"/>
    </location>
</feature>
<dbReference type="PANTHER" id="PTHR11594">
    <property type="entry name" value="40S RIBOSOMAL PROTEIN S27"/>
    <property type="match status" value="1"/>
</dbReference>
<evidence type="ECO:0000256" key="2">
    <source>
        <dbReference type="ARBA" id="ARBA00005485"/>
    </source>
</evidence>
<dbReference type="Pfam" id="PF01667">
    <property type="entry name" value="Ribosomal_S27e"/>
    <property type="match status" value="1"/>
</dbReference>
<dbReference type="EMBL" id="QGKX02001347">
    <property type="protein sequence ID" value="KAF3526072.1"/>
    <property type="molecule type" value="Genomic_DNA"/>
</dbReference>
<dbReference type="GO" id="GO:0005840">
    <property type="term" value="C:ribosome"/>
    <property type="evidence" value="ECO:0007669"/>
    <property type="project" value="UniProtKB-KW"/>
</dbReference>
<sequence>MFGVCREAERRRQRPKSVDLLTNPTTTASDLSRSALPDSLSALSVFVTLCALRDRDLRVLRGRTLSEFSVVILFRCQTLRQTLAINQVVFQMDPLPENLVPRRIPNQYPFVVVDGFEMDEQETISRKILMAKADHVHCGVPELPAHVLQSNPWQMEELSSNRMEHESVRNWLFTSDNARPGNIWQYYDDRKVAGNQLQRIREEPLAKQNAKRAITCVSNKEPKKVCHNDIDLLNPPAELDKRKHGLKHLVQSPNSFSTVLQNDIDLLNPLAELETRKHKLKRLVQSPNYFFMDVKCQGCFNGTTVCSHSHTAVDVKCQGCFNIDVVSHSQTVVVCGNCQTVLCQQIPGYKKKSKTVEMSKLLAAEELESTKTLIEELKLNLDKAETEEKQAKRDSELAKRESELAKLRVVETQQGIVGEASVATKAQLEAAQARHTSAVSELESIKEELQTLQNEYDALVEENELAMKEAEAVLASKEVERKVEEMPRLLQHTVLVCGKLPDSVVPVYSRKGEAHGRMLFQEKSDRLILKLEAITKNSLIESPDDNGVF</sequence>
<feature type="coiled-coil region" evidence="8">
    <location>
        <begin position="428"/>
        <end position="480"/>
    </location>
</feature>